<evidence type="ECO:0000313" key="2">
    <source>
        <dbReference type="Proteomes" id="UP000789920"/>
    </source>
</evidence>
<keyword evidence="2" id="KW-1185">Reference proteome</keyword>
<dbReference type="Proteomes" id="UP000789920">
    <property type="component" value="Unassembled WGS sequence"/>
</dbReference>
<feature type="non-terminal residue" evidence="1">
    <location>
        <position position="1"/>
    </location>
</feature>
<proteinExistence type="predicted"/>
<sequence length="76" mass="8725">WASENEIVDTFIQDTQLSATTKFSFLEWIPYSALTNIEFITKGGFCDVFSTNWVDGPRTKWNTEKIGKDIRTLTSL</sequence>
<organism evidence="1 2">
    <name type="scientific">Racocetra persica</name>
    <dbReference type="NCBI Taxonomy" id="160502"/>
    <lineage>
        <taxon>Eukaryota</taxon>
        <taxon>Fungi</taxon>
        <taxon>Fungi incertae sedis</taxon>
        <taxon>Mucoromycota</taxon>
        <taxon>Glomeromycotina</taxon>
        <taxon>Glomeromycetes</taxon>
        <taxon>Diversisporales</taxon>
        <taxon>Gigasporaceae</taxon>
        <taxon>Racocetra</taxon>
    </lineage>
</organism>
<reference evidence="1" key="1">
    <citation type="submission" date="2021-06" db="EMBL/GenBank/DDBJ databases">
        <authorList>
            <person name="Kallberg Y."/>
            <person name="Tangrot J."/>
            <person name="Rosling A."/>
        </authorList>
    </citation>
    <scope>NUCLEOTIDE SEQUENCE</scope>
    <source>
        <strain evidence="1">MA461A</strain>
    </source>
</reference>
<protein>
    <submittedName>
        <fullName evidence="1">11357_t:CDS:1</fullName>
    </submittedName>
</protein>
<dbReference type="EMBL" id="CAJVQC010034937">
    <property type="protein sequence ID" value="CAG8757707.1"/>
    <property type="molecule type" value="Genomic_DNA"/>
</dbReference>
<comment type="caution">
    <text evidence="1">The sequence shown here is derived from an EMBL/GenBank/DDBJ whole genome shotgun (WGS) entry which is preliminary data.</text>
</comment>
<name>A0ACA9QLL5_9GLOM</name>
<accession>A0ACA9QLL5</accession>
<gene>
    <name evidence="1" type="ORF">RPERSI_LOCUS14872</name>
</gene>
<evidence type="ECO:0000313" key="1">
    <source>
        <dbReference type="EMBL" id="CAG8757707.1"/>
    </source>
</evidence>